<comment type="caution">
    <text evidence="2">The sequence shown here is derived from an EMBL/GenBank/DDBJ whole genome shotgun (WGS) entry which is preliminary data.</text>
</comment>
<keyword evidence="4" id="KW-1185">Reference proteome</keyword>
<proteinExistence type="predicted"/>
<gene>
    <name evidence="2" type="ORF">AMS69_18695</name>
    <name evidence="3" type="ORF">GOC83_19510</name>
</gene>
<dbReference type="OrthoDB" id="236024at2157"/>
<dbReference type="RefSeq" id="WP_053969545.1">
    <property type="nucleotide sequence ID" value="NZ_LIUF01000011.1"/>
</dbReference>
<dbReference type="InterPro" id="IPR013373">
    <property type="entry name" value="Flagellin/pilin_N_arc"/>
</dbReference>
<feature type="domain" description="Archaeal Type IV pilin N-terminal" evidence="1">
    <location>
        <begin position="4"/>
        <end position="78"/>
    </location>
</feature>
<reference evidence="3" key="2">
    <citation type="submission" date="2019-12" db="EMBL/GenBank/DDBJ databases">
        <title>The whole-genome sequencing of Haloarcula japonica strain pws8.</title>
        <authorList>
            <person name="Verma D.K."/>
            <person name="Gopal K."/>
            <person name="Prasad E.S."/>
        </authorList>
    </citation>
    <scope>NUCLEOTIDE SEQUENCE</scope>
    <source>
        <strain evidence="3">Pws8</strain>
    </source>
</reference>
<dbReference type="Pfam" id="PF07790">
    <property type="entry name" value="Pilin_N"/>
    <property type="match status" value="1"/>
</dbReference>
<name>A0A0M9AH92_9EURY</name>
<evidence type="ECO:0000313" key="2">
    <source>
        <dbReference type="EMBL" id="KOX91408.1"/>
    </source>
</evidence>
<evidence type="ECO:0000313" key="3">
    <source>
        <dbReference type="EMBL" id="NLV08308.1"/>
    </source>
</evidence>
<dbReference type="Proteomes" id="UP000037729">
    <property type="component" value="Unassembled WGS sequence"/>
</dbReference>
<evidence type="ECO:0000259" key="1">
    <source>
        <dbReference type="Pfam" id="PF07790"/>
    </source>
</evidence>
<dbReference type="EMBL" id="WOWB01000009">
    <property type="protein sequence ID" value="NLV08308.1"/>
    <property type="molecule type" value="Genomic_DNA"/>
</dbReference>
<dbReference type="NCBIfam" id="TIGR02537">
    <property type="entry name" value="arch_flag_Nterm"/>
    <property type="match status" value="1"/>
</dbReference>
<dbReference type="EMBL" id="LIUF01000011">
    <property type="protein sequence ID" value="KOX91408.1"/>
    <property type="molecule type" value="Genomic_DNA"/>
</dbReference>
<accession>A0A0M9AH92</accession>
<protein>
    <submittedName>
        <fullName evidence="3">Type IV pilin</fullName>
    </submittedName>
</protein>
<dbReference type="Proteomes" id="UP000610611">
    <property type="component" value="Unassembled WGS sequence"/>
</dbReference>
<evidence type="ECO:0000313" key="4">
    <source>
        <dbReference type="Proteomes" id="UP000037729"/>
    </source>
</evidence>
<sequence length="170" mass="17898">MEKRAVSSVISVLLMTAVAVIFAATVSVIALDIIDASQPAPSAGFEQRLLDEDSSEERLELTLTHGDRIRADQVLIVSTEPVDIGGPDTDPNGGYATVGEKLTEGNDQSGVGDYWTAGESILLGGVGDLSGTTIRVVWNPAEVRKDGQNGRAPSALIGENSAILWEYTVT</sequence>
<dbReference type="PATRIC" id="fig|1705562.3.peg.43"/>
<reference evidence="2 4" key="1">
    <citation type="submission" date="2015-08" db="EMBL/GenBank/DDBJ databases">
        <title>Genomes of Isolates from Cabo Rojo, PR.</title>
        <authorList>
            <person name="Sanchez-Nieves R.L."/>
            <person name="Montalvo-Rodriguez R."/>
        </authorList>
    </citation>
    <scope>NUCLEOTIDE SEQUENCE [LARGE SCALE GENOMIC DNA]</scope>
    <source>
        <strain evidence="2 4">SL3</strain>
    </source>
</reference>
<dbReference type="AlphaFoldDB" id="A0A0M9AH92"/>
<dbReference type="InterPro" id="IPR012859">
    <property type="entry name" value="Pilin_N_archaeal"/>
</dbReference>
<organism evidence="2 4">
    <name type="scientific">Haloarcula rubripromontorii</name>
    <dbReference type="NCBI Taxonomy" id="1705562"/>
    <lineage>
        <taxon>Archaea</taxon>
        <taxon>Methanobacteriati</taxon>
        <taxon>Methanobacteriota</taxon>
        <taxon>Stenosarchaea group</taxon>
        <taxon>Halobacteria</taxon>
        <taxon>Halobacteriales</taxon>
        <taxon>Haloarculaceae</taxon>
        <taxon>Haloarcula</taxon>
    </lineage>
</organism>